<evidence type="ECO:0000256" key="4">
    <source>
        <dbReference type="ARBA" id="ARBA00023134"/>
    </source>
</evidence>
<organism evidence="6 7">
    <name type="scientific">Cyanidiococcus yangmingshanensis</name>
    <dbReference type="NCBI Taxonomy" id="2690220"/>
    <lineage>
        <taxon>Eukaryota</taxon>
        <taxon>Rhodophyta</taxon>
        <taxon>Bangiophyceae</taxon>
        <taxon>Cyanidiales</taxon>
        <taxon>Cyanidiaceae</taxon>
        <taxon>Cyanidiococcus</taxon>
    </lineage>
</organism>
<comment type="subunit">
    <text evidence="5">Binds to RNA polymerase II.</text>
</comment>
<keyword evidence="5" id="KW-0963">Cytoplasm</keyword>
<evidence type="ECO:0000313" key="6">
    <source>
        <dbReference type="EMBL" id="KAF6001659.1"/>
    </source>
</evidence>
<dbReference type="Proteomes" id="UP000530660">
    <property type="component" value="Unassembled WGS sequence"/>
</dbReference>
<dbReference type="EC" id="3.6.5.-" evidence="5"/>
<evidence type="ECO:0000256" key="1">
    <source>
        <dbReference type="ARBA" id="ARBA00005290"/>
    </source>
</evidence>
<sequence>MAGSGKSSLVSRLVSQASEKRWPYRAMNLDPAVRTLAFTADLDIRDTVSYSRIMEEYRLGPNGAILTALNLFAAQFERVLEYIEQECTRTEAASSEDKSGHPRRAPPRYIFFDTPGQIEAFTWSASGMIVTETLAAAAEYPTVLLFVVDIPRCVRNVLTFTSNMLYACSMLYRSRIPLIIVWNKQDCVPVDDAARLESWMRDFESFDAELEQYDEAARIPGGGDYSVSFSRSLALALNEFYHQVPCVFVSAHTGEGMDSLFEALESASDAFEHSEYIRQVREAKTSSSD</sequence>
<comment type="function">
    <text evidence="5">Small GTPase required for proper nuclear import of RNA polymerase II (RNAPII). May act at an RNAP assembly step prior to nuclear import.</text>
</comment>
<dbReference type="Pfam" id="PF03029">
    <property type="entry name" value="ATP_bind_1"/>
    <property type="match status" value="1"/>
</dbReference>
<dbReference type="CDD" id="cd17870">
    <property type="entry name" value="GPN1"/>
    <property type="match status" value="1"/>
</dbReference>
<keyword evidence="2 5" id="KW-0547">Nucleotide-binding</keyword>
<dbReference type="PANTHER" id="PTHR21231:SF8">
    <property type="entry name" value="GPN-LOOP GTPASE 1"/>
    <property type="match status" value="1"/>
</dbReference>
<gene>
    <name evidence="6" type="primary">GPN1</name>
    <name evidence="6" type="ORF">F1559_000969</name>
</gene>
<evidence type="ECO:0000256" key="2">
    <source>
        <dbReference type="ARBA" id="ARBA00022741"/>
    </source>
</evidence>
<comment type="caution">
    <text evidence="6">The sequence shown here is derived from an EMBL/GenBank/DDBJ whole genome shotgun (WGS) entry which is preliminary data.</text>
</comment>
<comment type="similarity">
    <text evidence="1 5">Belongs to the GPN-loop GTPase family.</text>
</comment>
<dbReference type="PANTHER" id="PTHR21231">
    <property type="entry name" value="XPA-BINDING PROTEIN 1-RELATED"/>
    <property type="match status" value="1"/>
</dbReference>
<dbReference type="InterPro" id="IPR030230">
    <property type="entry name" value="Gpn1/Npa3/XAB1"/>
</dbReference>
<evidence type="ECO:0000256" key="5">
    <source>
        <dbReference type="RuleBase" id="RU365059"/>
    </source>
</evidence>
<dbReference type="GO" id="GO:0005634">
    <property type="term" value="C:nucleus"/>
    <property type="evidence" value="ECO:0007669"/>
    <property type="project" value="UniProtKB-SubCell"/>
</dbReference>
<dbReference type="EMBL" id="VWRR01000013">
    <property type="protein sequence ID" value="KAF6001659.1"/>
    <property type="molecule type" value="Genomic_DNA"/>
</dbReference>
<dbReference type="AlphaFoldDB" id="A0A7J7IG50"/>
<dbReference type="InterPro" id="IPR004130">
    <property type="entry name" value="Gpn"/>
</dbReference>
<protein>
    <recommendedName>
        <fullName evidence="5">GPN-loop GTPase</fullName>
        <ecNumber evidence="5">3.6.5.-</ecNumber>
    </recommendedName>
</protein>
<dbReference type="Gene3D" id="3.40.50.300">
    <property type="entry name" value="P-loop containing nucleotide triphosphate hydrolases"/>
    <property type="match status" value="1"/>
</dbReference>
<evidence type="ECO:0000313" key="7">
    <source>
        <dbReference type="Proteomes" id="UP000530660"/>
    </source>
</evidence>
<keyword evidence="4 5" id="KW-0342">GTP-binding</keyword>
<dbReference type="OrthoDB" id="243313at2759"/>
<dbReference type="InterPro" id="IPR027417">
    <property type="entry name" value="P-loop_NTPase"/>
</dbReference>
<keyword evidence="7" id="KW-1185">Reference proteome</keyword>
<reference evidence="6 7" key="1">
    <citation type="journal article" date="2020" name="J. Phycol.">
        <title>Comparative genome analysis reveals Cyanidiococcus gen. nov., a new extremophilic red algal genus sister to Cyanidioschyzon (Cyanidioschyzonaceae, Rhodophyta).</title>
        <authorList>
            <person name="Liu S.-L."/>
            <person name="Chiang Y.-R."/>
            <person name="Yoon H.S."/>
            <person name="Fu H.-Y."/>
        </authorList>
    </citation>
    <scope>NUCLEOTIDE SEQUENCE [LARGE SCALE GENOMIC DNA]</scope>
    <source>
        <strain evidence="6 7">THAL066</strain>
    </source>
</reference>
<keyword evidence="3 5" id="KW-0378">Hydrolase</keyword>
<evidence type="ECO:0000256" key="3">
    <source>
        <dbReference type="ARBA" id="ARBA00022801"/>
    </source>
</evidence>
<proteinExistence type="inferred from homology"/>
<dbReference type="GO" id="GO:0005737">
    <property type="term" value="C:cytoplasm"/>
    <property type="evidence" value="ECO:0007669"/>
    <property type="project" value="UniProtKB-SubCell"/>
</dbReference>
<name>A0A7J7IG50_9RHOD</name>
<dbReference type="GO" id="GO:0005525">
    <property type="term" value="F:GTP binding"/>
    <property type="evidence" value="ECO:0007669"/>
    <property type="project" value="UniProtKB-KW"/>
</dbReference>
<comment type="subcellular location">
    <subcellularLocation>
        <location evidence="5">Cytoplasm</location>
    </subcellularLocation>
    <subcellularLocation>
        <location evidence="5">Nucleus</location>
    </subcellularLocation>
</comment>
<dbReference type="GO" id="GO:0003924">
    <property type="term" value="F:GTPase activity"/>
    <property type="evidence" value="ECO:0007669"/>
    <property type="project" value="InterPro"/>
</dbReference>
<dbReference type="SUPFAM" id="SSF52540">
    <property type="entry name" value="P-loop containing nucleoside triphosphate hydrolases"/>
    <property type="match status" value="1"/>
</dbReference>
<accession>A0A7J7IG50</accession>